<evidence type="ECO:0000256" key="1">
    <source>
        <dbReference type="ARBA" id="ARBA00004137"/>
    </source>
</evidence>
<keyword evidence="9 12" id="KW-0496">Mitochondrion</keyword>
<dbReference type="GO" id="GO:0015031">
    <property type="term" value="P:protein transport"/>
    <property type="evidence" value="ECO:0007669"/>
    <property type="project" value="UniProtKB-KW"/>
</dbReference>
<feature type="compositionally biased region" description="Polar residues" evidence="13">
    <location>
        <begin position="1"/>
        <end position="13"/>
    </location>
</feature>
<dbReference type="Gene3D" id="1.10.287.810">
    <property type="entry name" value="Mitochondrial import inner membrane translocase subunit tim13 like domains"/>
    <property type="match status" value="1"/>
</dbReference>
<dbReference type="GO" id="GO:0005743">
    <property type="term" value="C:mitochondrial inner membrane"/>
    <property type="evidence" value="ECO:0007669"/>
    <property type="project" value="UniProtKB-SubCell"/>
</dbReference>
<evidence type="ECO:0000256" key="10">
    <source>
        <dbReference type="ARBA" id="ARBA00023157"/>
    </source>
</evidence>
<dbReference type="FunFam" id="1.10.287.810:FF:000001">
    <property type="entry name" value="mitochondrial import inner membrane translocase subunit TIM13"/>
    <property type="match status" value="1"/>
</dbReference>
<comment type="domain">
    <text evidence="12">The twin CX3C motif contains 4 conserved Cys residues that form 2 disulfide bonds in the mitochondrial intermembrane space.</text>
</comment>
<comment type="subunit">
    <text evidence="12">Heterohexamer.</text>
</comment>
<evidence type="ECO:0000313" key="15">
    <source>
        <dbReference type="EMBL" id="KAF5342661.1"/>
    </source>
</evidence>
<keyword evidence="11 12" id="KW-0143">Chaperone</keyword>
<name>A0A8H5CKM3_9AGAR</name>
<proteinExistence type="inferred from homology"/>
<dbReference type="GO" id="GO:0042719">
    <property type="term" value="C:mitochondrial intermembrane space chaperone complex"/>
    <property type="evidence" value="ECO:0007669"/>
    <property type="project" value="UniProtKB-ARBA"/>
</dbReference>
<keyword evidence="6" id="KW-0862">Zinc</keyword>
<dbReference type="InterPro" id="IPR035427">
    <property type="entry name" value="Tim10-like_dom_sf"/>
</dbReference>
<accession>A0A8H5CKM3</accession>
<evidence type="ECO:0000256" key="9">
    <source>
        <dbReference type="ARBA" id="ARBA00023128"/>
    </source>
</evidence>
<dbReference type="Pfam" id="PF02953">
    <property type="entry name" value="zf-Tim10_DDP"/>
    <property type="match status" value="1"/>
</dbReference>
<keyword evidence="10 12" id="KW-1015">Disulfide bond</keyword>
<keyword evidence="7 12" id="KW-0653">Protein transport</keyword>
<dbReference type="AlphaFoldDB" id="A0A8H5CKM3"/>
<keyword evidence="16" id="KW-1185">Reference proteome</keyword>
<dbReference type="SUPFAM" id="SSF144122">
    <property type="entry name" value="Tim10-like"/>
    <property type="match status" value="1"/>
</dbReference>
<dbReference type="GO" id="GO:0046872">
    <property type="term" value="F:metal ion binding"/>
    <property type="evidence" value="ECO:0007669"/>
    <property type="project" value="UniProtKB-KW"/>
</dbReference>
<evidence type="ECO:0000259" key="14">
    <source>
        <dbReference type="Pfam" id="PF02953"/>
    </source>
</evidence>
<dbReference type="GO" id="GO:0045039">
    <property type="term" value="P:protein insertion into mitochondrial inner membrane"/>
    <property type="evidence" value="ECO:0007669"/>
    <property type="project" value="UniProtKB-ARBA"/>
</dbReference>
<feature type="domain" description="Tim10-like" evidence="14">
    <location>
        <begin position="26"/>
        <end position="86"/>
    </location>
</feature>
<evidence type="ECO:0000256" key="3">
    <source>
        <dbReference type="ARBA" id="ARBA00022448"/>
    </source>
</evidence>
<evidence type="ECO:0000256" key="2">
    <source>
        <dbReference type="ARBA" id="ARBA00006720"/>
    </source>
</evidence>
<comment type="similarity">
    <text evidence="2 12">Belongs to the small Tim family.</text>
</comment>
<feature type="region of interest" description="Disordered" evidence="13">
    <location>
        <begin position="1"/>
        <end position="21"/>
    </location>
</feature>
<comment type="subcellular location">
    <subcellularLocation>
        <location evidence="1 12">Mitochondrion inner membrane</location>
        <topology evidence="1 12">Peripheral membrane protein</topology>
        <orientation evidence="1 12">Intermembrane side</orientation>
    </subcellularLocation>
</comment>
<evidence type="ECO:0000256" key="8">
    <source>
        <dbReference type="ARBA" id="ARBA00023010"/>
    </source>
</evidence>
<protein>
    <recommendedName>
        <fullName evidence="12">Mitochondrial import inner membrane translocase subunit</fullName>
    </recommendedName>
</protein>
<comment type="caution">
    <text evidence="15">The sequence shown here is derived from an EMBL/GenBank/DDBJ whole genome shotgun (WGS) entry which is preliminary data.</text>
</comment>
<evidence type="ECO:0000256" key="4">
    <source>
        <dbReference type="ARBA" id="ARBA00022723"/>
    </source>
</evidence>
<reference evidence="15 16" key="1">
    <citation type="journal article" date="2020" name="ISME J.">
        <title>Uncovering the hidden diversity of litter-decomposition mechanisms in mushroom-forming fungi.</title>
        <authorList>
            <person name="Floudas D."/>
            <person name="Bentzer J."/>
            <person name="Ahren D."/>
            <person name="Johansson T."/>
            <person name="Persson P."/>
            <person name="Tunlid A."/>
        </authorList>
    </citation>
    <scope>NUCLEOTIDE SEQUENCE [LARGE SCALE GENOMIC DNA]</scope>
    <source>
        <strain evidence="15 16">CBS 175.51</strain>
    </source>
</reference>
<dbReference type="InterPro" id="IPR004217">
    <property type="entry name" value="Tim10-like"/>
</dbReference>
<evidence type="ECO:0000313" key="16">
    <source>
        <dbReference type="Proteomes" id="UP000541558"/>
    </source>
</evidence>
<evidence type="ECO:0000256" key="6">
    <source>
        <dbReference type="ARBA" id="ARBA00022833"/>
    </source>
</evidence>
<sequence length="105" mass="11392">MFGLGSTTSTSAPNDMESRKQAVMQHIRNETALTNAQELMNASTERCFKSCVVNPGTSLSSTEQACLSGCFDKYLEAFTVVSRAYAGRVRSELGPSQEEAKPTVF</sequence>
<keyword evidence="4" id="KW-0479">Metal-binding</keyword>
<keyword evidence="5 12" id="KW-0472">Membrane</keyword>
<organism evidence="15 16">
    <name type="scientific">Ephemerocybe angulata</name>
    <dbReference type="NCBI Taxonomy" id="980116"/>
    <lineage>
        <taxon>Eukaryota</taxon>
        <taxon>Fungi</taxon>
        <taxon>Dikarya</taxon>
        <taxon>Basidiomycota</taxon>
        <taxon>Agaricomycotina</taxon>
        <taxon>Agaricomycetes</taxon>
        <taxon>Agaricomycetidae</taxon>
        <taxon>Agaricales</taxon>
        <taxon>Agaricineae</taxon>
        <taxon>Psathyrellaceae</taxon>
        <taxon>Ephemerocybe</taxon>
    </lineage>
</organism>
<comment type="function">
    <text evidence="12">Mitochondrial intermembrane chaperone that participates in the import and insertion of some multi-pass transmembrane proteins into the mitochondrial inner membrane. Also required for the transfer of beta-barrel precursors from the TOM complex to the sorting and assembly machinery (SAM complex) of the outer membrane. Acts as a chaperone-like protein that protects the hydrophobic precursors from aggregation and guide them through the mitochondrial intermembrane space.</text>
</comment>
<keyword evidence="3 12" id="KW-0813">Transport</keyword>
<evidence type="ECO:0000256" key="13">
    <source>
        <dbReference type="SAM" id="MobiDB-lite"/>
    </source>
</evidence>
<dbReference type="OrthoDB" id="7813104at2759"/>
<evidence type="ECO:0000256" key="12">
    <source>
        <dbReference type="RuleBase" id="RU367043"/>
    </source>
</evidence>
<keyword evidence="5 12" id="KW-0999">Mitochondrion inner membrane</keyword>
<dbReference type="Proteomes" id="UP000541558">
    <property type="component" value="Unassembled WGS sequence"/>
</dbReference>
<gene>
    <name evidence="15" type="ORF">D9611_001736</name>
</gene>
<dbReference type="EMBL" id="JAACJK010000001">
    <property type="protein sequence ID" value="KAF5342661.1"/>
    <property type="molecule type" value="Genomic_DNA"/>
</dbReference>
<evidence type="ECO:0000256" key="5">
    <source>
        <dbReference type="ARBA" id="ARBA00022792"/>
    </source>
</evidence>
<evidence type="ECO:0000256" key="11">
    <source>
        <dbReference type="ARBA" id="ARBA00023186"/>
    </source>
</evidence>
<evidence type="ECO:0000256" key="7">
    <source>
        <dbReference type="ARBA" id="ARBA00022927"/>
    </source>
</evidence>
<keyword evidence="8 12" id="KW-0811">Translocation</keyword>